<evidence type="ECO:0000313" key="2">
    <source>
        <dbReference type="EMBL" id="MFC3106595.1"/>
    </source>
</evidence>
<dbReference type="Proteomes" id="UP001595530">
    <property type="component" value="Unassembled WGS sequence"/>
</dbReference>
<protein>
    <submittedName>
        <fullName evidence="2">Uncharacterized protein</fullName>
    </submittedName>
</protein>
<reference evidence="3" key="1">
    <citation type="journal article" date="2019" name="Int. J. Syst. Evol. Microbiol.">
        <title>The Global Catalogue of Microorganisms (GCM) 10K type strain sequencing project: providing services to taxonomists for standard genome sequencing and annotation.</title>
        <authorList>
            <consortium name="The Broad Institute Genomics Platform"/>
            <consortium name="The Broad Institute Genome Sequencing Center for Infectious Disease"/>
            <person name="Wu L."/>
            <person name="Ma J."/>
        </authorList>
    </citation>
    <scope>NUCLEOTIDE SEQUENCE [LARGE SCALE GENOMIC DNA]</scope>
    <source>
        <strain evidence="3">KCTC 42986</strain>
    </source>
</reference>
<keyword evidence="1" id="KW-0812">Transmembrane</keyword>
<proteinExistence type="predicted"/>
<dbReference type="EMBL" id="JBHRTP010000003">
    <property type="protein sequence ID" value="MFC3106595.1"/>
    <property type="molecule type" value="Genomic_DNA"/>
</dbReference>
<sequence>MLKTFVVWTIACAAIIAGMAVMLNGNFYPDLPHFADGYPTQIIGWNDLAR</sequence>
<comment type="caution">
    <text evidence="2">The sequence shown here is derived from an EMBL/GenBank/DDBJ whole genome shotgun (WGS) entry which is preliminary data.</text>
</comment>
<keyword evidence="3" id="KW-1185">Reference proteome</keyword>
<accession>A0ABV7EVK2</accession>
<keyword evidence="1" id="KW-1133">Transmembrane helix</keyword>
<name>A0ABV7EVK2_9BURK</name>
<keyword evidence="1" id="KW-0472">Membrane</keyword>
<dbReference type="RefSeq" id="WP_390325083.1">
    <property type="nucleotide sequence ID" value="NZ_JBHRTP010000003.1"/>
</dbReference>
<evidence type="ECO:0000256" key="1">
    <source>
        <dbReference type="SAM" id="Phobius"/>
    </source>
</evidence>
<evidence type="ECO:0000313" key="3">
    <source>
        <dbReference type="Proteomes" id="UP001595530"/>
    </source>
</evidence>
<organism evidence="2 3">
    <name type="scientific">Undibacterium arcticum</name>
    <dbReference type="NCBI Taxonomy" id="1762892"/>
    <lineage>
        <taxon>Bacteria</taxon>
        <taxon>Pseudomonadati</taxon>
        <taxon>Pseudomonadota</taxon>
        <taxon>Betaproteobacteria</taxon>
        <taxon>Burkholderiales</taxon>
        <taxon>Oxalobacteraceae</taxon>
        <taxon>Undibacterium</taxon>
    </lineage>
</organism>
<gene>
    <name evidence="2" type="ORF">ACFOFO_01235</name>
</gene>
<feature type="transmembrane region" description="Helical" evidence="1">
    <location>
        <begin position="6"/>
        <end position="23"/>
    </location>
</feature>